<keyword evidence="3" id="KW-1185">Reference proteome</keyword>
<dbReference type="Proteomes" id="UP000503447">
    <property type="component" value="Chromosome"/>
</dbReference>
<accession>A0A6M5YPR8</accession>
<dbReference type="EMBL" id="CP053452">
    <property type="protein sequence ID" value="QJW95494.1"/>
    <property type="molecule type" value="Genomic_DNA"/>
</dbReference>
<feature type="region of interest" description="Disordered" evidence="1">
    <location>
        <begin position="74"/>
        <end position="100"/>
    </location>
</feature>
<protein>
    <submittedName>
        <fullName evidence="2">Uncharacterized protein</fullName>
    </submittedName>
</protein>
<evidence type="ECO:0000256" key="1">
    <source>
        <dbReference type="SAM" id="MobiDB-lite"/>
    </source>
</evidence>
<gene>
    <name evidence="2" type="ORF">FTUN_3043</name>
</gene>
<organism evidence="2 3">
    <name type="scientific">Frigoriglobus tundricola</name>
    <dbReference type="NCBI Taxonomy" id="2774151"/>
    <lineage>
        <taxon>Bacteria</taxon>
        <taxon>Pseudomonadati</taxon>
        <taxon>Planctomycetota</taxon>
        <taxon>Planctomycetia</taxon>
        <taxon>Gemmatales</taxon>
        <taxon>Gemmataceae</taxon>
        <taxon>Frigoriglobus</taxon>
    </lineage>
</organism>
<dbReference type="AlphaFoldDB" id="A0A6M5YPR8"/>
<dbReference type="KEGG" id="ftj:FTUN_3043"/>
<evidence type="ECO:0000313" key="2">
    <source>
        <dbReference type="EMBL" id="QJW95494.1"/>
    </source>
</evidence>
<sequence>MRDFTNGIGLAEPPRAVWLTDAAGRLPGLVRAVHANTPEGTAVEVLPPNALAAAAAALVPRWLAGELPRAHLDSTIPLAPTPAPAGKGVRKPATGSGSMA</sequence>
<name>A0A6M5YPR8_9BACT</name>
<reference evidence="3" key="1">
    <citation type="submission" date="2020-05" db="EMBL/GenBank/DDBJ databases">
        <title>Frigoriglobus tundricola gen. nov., sp. nov., a psychrotolerant cellulolytic planctomycete of the family Gemmataceae with two divergent copies of 16S rRNA gene.</title>
        <authorList>
            <person name="Kulichevskaya I.S."/>
            <person name="Ivanova A.A."/>
            <person name="Naumoff D.G."/>
            <person name="Beletsky A.V."/>
            <person name="Rijpstra W.I.C."/>
            <person name="Sinninghe Damste J.S."/>
            <person name="Mardanov A.V."/>
            <person name="Ravin N.V."/>
            <person name="Dedysh S.N."/>
        </authorList>
    </citation>
    <scope>NUCLEOTIDE SEQUENCE [LARGE SCALE GENOMIC DNA]</scope>
    <source>
        <strain evidence="3">PL17</strain>
    </source>
</reference>
<evidence type="ECO:0000313" key="3">
    <source>
        <dbReference type="Proteomes" id="UP000503447"/>
    </source>
</evidence>
<dbReference type="RefSeq" id="WP_171471263.1">
    <property type="nucleotide sequence ID" value="NZ_CP053452.2"/>
</dbReference>
<proteinExistence type="predicted"/>